<dbReference type="SUPFAM" id="SSF53474">
    <property type="entry name" value="alpha/beta-Hydrolases"/>
    <property type="match status" value="1"/>
</dbReference>
<accession>A0AAD4R3Y7</accession>
<evidence type="ECO:0000313" key="2">
    <source>
        <dbReference type="Proteomes" id="UP001201812"/>
    </source>
</evidence>
<reference evidence="1" key="1">
    <citation type="submission" date="2022-01" db="EMBL/GenBank/DDBJ databases">
        <title>Genome Sequence Resource for Two Populations of Ditylenchus destructor, the Migratory Endoparasitic Phytonematode.</title>
        <authorList>
            <person name="Zhang H."/>
            <person name="Lin R."/>
            <person name="Xie B."/>
        </authorList>
    </citation>
    <scope>NUCLEOTIDE SEQUENCE</scope>
    <source>
        <strain evidence="1">BazhouSP</strain>
    </source>
</reference>
<dbReference type="EMBL" id="JAKKPZ010000038">
    <property type="protein sequence ID" value="KAI1707934.1"/>
    <property type="molecule type" value="Genomic_DNA"/>
</dbReference>
<dbReference type="GO" id="GO:0016298">
    <property type="term" value="F:lipase activity"/>
    <property type="evidence" value="ECO:0007669"/>
    <property type="project" value="TreeGrafter"/>
</dbReference>
<dbReference type="PANTHER" id="PTHR32015">
    <property type="entry name" value="FASTING INDUCED LIPASE"/>
    <property type="match status" value="1"/>
</dbReference>
<dbReference type="PANTHER" id="PTHR32015:SF3">
    <property type="entry name" value="TRIACYLGLYCEROL LIPASE"/>
    <property type="match status" value="1"/>
</dbReference>
<name>A0AAD4R3Y7_9BILA</name>
<gene>
    <name evidence="1" type="ORF">DdX_12166</name>
</gene>
<protein>
    <submittedName>
        <fullName evidence="1">Lipase (Class 2) domain-containing protein</fullName>
    </submittedName>
</protein>
<evidence type="ECO:0000313" key="1">
    <source>
        <dbReference type="EMBL" id="KAI1707934.1"/>
    </source>
</evidence>
<dbReference type="Pfam" id="PF01674">
    <property type="entry name" value="Lipase_2"/>
    <property type="match status" value="1"/>
</dbReference>
<organism evidence="1 2">
    <name type="scientific">Ditylenchus destructor</name>
    <dbReference type="NCBI Taxonomy" id="166010"/>
    <lineage>
        <taxon>Eukaryota</taxon>
        <taxon>Metazoa</taxon>
        <taxon>Ecdysozoa</taxon>
        <taxon>Nematoda</taxon>
        <taxon>Chromadorea</taxon>
        <taxon>Rhabditida</taxon>
        <taxon>Tylenchina</taxon>
        <taxon>Tylenchomorpha</taxon>
        <taxon>Sphaerularioidea</taxon>
        <taxon>Anguinidae</taxon>
        <taxon>Anguininae</taxon>
        <taxon>Ditylenchus</taxon>
    </lineage>
</organism>
<proteinExistence type="predicted"/>
<dbReference type="InterPro" id="IPR029058">
    <property type="entry name" value="AB_hydrolase_fold"/>
</dbReference>
<comment type="caution">
    <text evidence="1">The sequence shown here is derived from an EMBL/GenBank/DDBJ whole genome shotgun (WGS) entry which is preliminary data.</text>
</comment>
<dbReference type="GO" id="GO:0016042">
    <property type="term" value="P:lipid catabolic process"/>
    <property type="evidence" value="ECO:0007669"/>
    <property type="project" value="InterPro"/>
</dbReference>
<dbReference type="Proteomes" id="UP001201812">
    <property type="component" value="Unassembled WGS sequence"/>
</dbReference>
<sequence length="236" mass="25899">MTSLLGSFGGMDQNSPPQVNHRPIIFVHGVTLSAAFFHGHRKYLMEKGYSNSELYATTYGKGLLTPLYVDTFKCSYVKMIRQFIIAVSSYTNSKVDIIAYSMGVGVTRKAILGGNCVDTGEYVGSPLTLLVENYVGVAGATYGLEFCPPIFIGCNLLNGLNCMSTYLREVNSQYEKFEGSNTYVIYSKDDQIVGQRCCGRQCSIFPCADKIFQIPLCEHLSAPLCSIGLQYSLVAS</sequence>
<dbReference type="InterPro" id="IPR002918">
    <property type="entry name" value="Lipase_EstA/Esterase_EstB"/>
</dbReference>
<dbReference type="Gene3D" id="3.40.50.1820">
    <property type="entry name" value="alpha/beta hydrolase"/>
    <property type="match status" value="1"/>
</dbReference>
<keyword evidence="2" id="KW-1185">Reference proteome</keyword>
<dbReference type="AlphaFoldDB" id="A0AAD4R3Y7"/>